<evidence type="ECO:0000313" key="4">
    <source>
        <dbReference type="Proteomes" id="UP000823388"/>
    </source>
</evidence>
<dbReference type="Pfam" id="PF12776">
    <property type="entry name" value="Myb_DNA-bind_3"/>
    <property type="match status" value="1"/>
</dbReference>
<reference evidence="3" key="1">
    <citation type="submission" date="2020-05" db="EMBL/GenBank/DDBJ databases">
        <title>WGS assembly of Panicum virgatum.</title>
        <authorList>
            <person name="Lovell J.T."/>
            <person name="Jenkins J."/>
            <person name="Shu S."/>
            <person name="Juenger T.E."/>
            <person name="Schmutz J."/>
        </authorList>
    </citation>
    <scope>NUCLEOTIDE SEQUENCE</scope>
    <source>
        <strain evidence="3">AP13</strain>
    </source>
</reference>
<dbReference type="Proteomes" id="UP000823388">
    <property type="component" value="Chromosome 6N"/>
</dbReference>
<evidence type="ECO:0000259" key="2">
    <source>
        <dbReference type="Pfam" id="PF12776"/>
    </source>
</evidence>
<organism evidence="3 4">
    <name type="scientific">Panicum virgatum</name>
    <name type="common">Blackwell switchgrass</name>
    <dbReference type="NCBI Taxonomy" id="38727"/>
    <lineage>
        <taxon>Eukaryota</taxon>
        <taxon>Viridiplantae</taxon>
        <taxon>Streptophyta</taxon>
        <taxon>Embryophyta</taxon>
        <taxon>Tracheophyta</taxon>
        <taxon>Spermatophyta</taxon>
        <taxon>Magnoliopsida</taxon>
        <taxon>Liliopsida</taxon>
        <taxon>Poales</taxon>
        <taxon>Poaceae</taxon>
        <taxon>PACMAD clade</taxon>
        <taxon>Panicoideae</taxon>
        <taxon>Panicodae</taxon>
        <taxon>Paniceae</taxon>
        <taxon>Panicinae</taxon>
        <taxon>Panicum</taxon>
        <taxon>Panicum sect. Hiantes</taxon>
    </lineage>
</organism>
<comment type="caution">
    <text evidence="3">The sequence shown here is derived from an EMBL/GenBank/DDBJ whole genome shotgun (WGS) entry which is preliminary data.</text>
</comment>
<dbReference type="AlphaFoldDB" id="A0A8T0R0W9"/>
<accession>A0A8T0R0W9</accession>
<feature type="region of interest" description="Disordered" evidence="1">
    <location>
        <begin position="164"/>
        <end position="183"/>
    </location>
</feature>
<evidence type="ECO:0000313" key="3">
    <source>
        <dbReference type="EMBL" id="KAG2578779.1"/>
    </source>
</evidence>
<dbReference type="PANTHER" id="PTHR47069:SF1">
    <property type="entry name" value="OS03G0580500 PROTEIN"/>
    <property type="match status" value="1"/>
</dbReference>
<protein>
    <recommendedName>
        <fullName evidence="2">Myb/SANT-like domain-containing protein</fullName>
    </recommendedName>
</protein>
<dbReference type="PANTHER" id="PTHR47069">
    <property type="match status" value="1"/>
</dbReference>
<dbReference type="InterPro" id="IPR024752">
    <property type="entry name" value="Myb/SANT-like_dom"/>
</dbReference>
<dbReference type="EMBL" id="CM029048">
    <property type="protein sequence ID" value="KAG2578779.1"/>
    <property type="molecule type" value="Genomic_DNA"/>
</dbReference>
<keyword evidence="4" id="KW-1185">Reference proteome</keyword>
<evidence type="ECO:0000256" key="1">
    <source>
        <dbReference type="SAM" id="MobiDB-lite"/>
    </source>
</evidence>
<sequence>MDDKADWGDGLVSHLFDACKEEIEVGNRPMEIFTTTGWKNVVSKFAQKSGDSRTKKQLKNKLDFVKKEYSMFMEFKNYATGLGWDEAKQTIVCSQEWWDKHLAKGIKCIHVKFRKQGPKFLDDLHIIFGKSHINGASASCPEDISSDEAGDDDVAKGLSSTVRDKDEKSPFSHMYKSTSSSASPCNVVPTIKTAMKMVKDCAVEEGTALLHTASSLIMKPEFREVLSSLEIFKGRLDLIEREHEKEMMKLR</sequence>
<proteinExistence type="predicted"/>
<gene>
    <name evidence="3" type="ORF">PVAP13_6NG112100</name>
</gene>
<feature type="domain" description="Myb/SANT-like" evidence="2">
    <location>
        <begin position="7"/>
        <end position="101"/>
    </location>
</feature>
<name>A0A8T0R0W9_PANVG</name>